<sequence>MKSVVPAESEACGRGLVYLDNRHLVLMPCLSLRLSAQRSVPLSIFERDQPKSLNFRMAQRVLSTLFDLFPIHCKVVLSDGFSRNSKLLEDHQTVRHATIHYLLSCPERDPNWLEPRLLFHVCPKSSTWGGSAVSPWSWSQLCSLRSHEGTMCAILGSSLRARSKFNAFRTQVKRLDPTRKRIQISSTSPALIVYPPFFSLSACSFSLSGSKSKCDASILSRPYVSKNHDCTKIVRQSSNVHCGVISSASKQPDNSIALYIVRWHRPYFTH</sequence>
<organism evidence="1 2">
    <name type="scientific">Rhodocollybia butyracea</name>
    <dbReference type="NCBI Taxonomy" id="206335"/>
    <lineage>
        <taxon>Eukaryota</taxon>
        <taxon>Fungi</taxon>
        <taxon>Dikarya</taxon>
        <taxon>Basidiomycota</taxon>
        <taxon>Agaricomycotina</taxon>
        <taxon>Agaricomycetes</taxon>
        <taxon>Agaricomycetidae</taxon>
        <taxon>Agaricales</taxon>
        <taxon>Marasmiineae</taxon>
        <taxon>Omphalotaceae</taxon>
        <taxon>Rhodocollybia</taxon>
    </lineage>
</organism>
<proteinExistence type="predicted"/>
<dbReference type="Proteomes" id="UP000772434">
    <property type="component" value="Unassembled WGS sequence"/>
</dbReference>
<name>A0A9P5U6D3_9AGAR</name>
<protein>
    <submittedName>
        <fullName evidence="1">Uncharacterized protein</fullName>
    </submittedName>
</protein>
<comment type="caution">
    <text evidence="1">The sequence shown here is derived from an EMBL/GenBank/DDBJ whole genome shotgun (WGS) entry which is preliminary data.</text>
</comment>
<accession>A0A9P5U6D3</accession>
<reference evidence="1" key="1">
    <citation type="submission" date="2020-11" db="EMBL/GenBank/DDBJ databases">
        <authorList>
            <consortium name="DOE Joint Genome Institute"/>
            <person name="Ahrendt S."/>
            <person name="Riley R."/>
            <person name="Andreopoulos W."/>
            <person name="Labutti K."/>
            <person name="Pangilinan J."/>
            <person name="Ruiz-Duenas F.J."/>
            <person name="Barrasa J.M."/>
            <person name="Sanchez-Garcia M."/>
            <person name="Camarero S."/>
            <person name="Miyauchi S."/>
            <person name="Serrano A."/>
            <person name="Linde D."/>
            <person name="Babiker R."/>
            <person name="Drula E."/>
            <person name="Ayuso-Fernandez I."/>
            <person name="Pacheco R."/>
            <person name="Padilla G."/>
            <person name="Ferreira P."/>
            <person name="Barriuso J."/>
            <person name="Kellner H."/>
            <person name="Castanera R."/>
            <person name="Alfaro M."/>
            <person name="Ramirez L."/>
            <person name="Pisabarro A.G."/>
            <person name="Kuo A."/>
            <person name="Tritt A."/>
            <person name="Lipzen A."/>
            <person name="He G."/>
            <person name="Yan M."/>
            <person name="Ng V."/>
            <person name="Cullen D."/>
            <person name="Martin F."/>
            <person name="Rosso M.-N."/>
            <person name="Henrissat B."/>
            <person name="Hibbett D."/>
            <person name="Martinez A.T."/>
            <person name="Grigoriev I.V."/>
        </authorList>
    </citation>
    <scope>NUCLEOTIDE SEQUENCE</scope>
    <source>
        <strain evidence="1">AH 40177</strain>
    </source>
</reference>
<dbReference type="EMBL" id="JADNRY010000083">
    <property type="protein sequence ID" value="KAF9066723.1"/>
    <property type="molecule type" value="Genomic_DNA"/>
</dbReference>
<evidence type="ECO:0000313" key="2">
    <source>
        <dbReference type="Proteomes" id="UP000772434"/>
    </source>
</evidence>
<evidence type="ECO:0000313" key="1">
    <source>
        <dbReference type="EMBL" id="KAF9066723.1"/>
    </source>
</evidence>
<gene>
    <name evidence="1" type="ORF">BDP27DRAFT_993611</name>
</gene>
<dbReference type="AlphaFoldDB" id="A0A9P5U6D3"/>
<keyword evidence="2" id="KW-1185">Reference proteome</keyword>